<protein>
    <recommendedName>
        <fullName evidence="9">Reverse transcriptase domain-containing protein</fullName>
    </recommendedName>
</protein>
<keyword evidence="5" id="KW-0255">Endonuclease</keyword>
<dbReference type="EMBL" id="HACG01047963">
    <property type="protein sequence ID" value="CEK94828.1"/>
    <property type="molecule type" value="Transcribed_RNA"/>
</dbReference>
<dbReference type="FunFam" id="3.10.20.370:FF:000001">
    <property type="entry name" value="Retrovirus-related Pol polyprotein from transposon 17.6-like protein"/>
    <property type="match status" value="1"/>
</dbReference>
<name>A0A0B7BPE4_9EUPU</name>
<dbReference type="Pfam" id="PF17919">
    <property type="entry name" value="RT_RNaseH_2"/>
    <property type="match status" value="1"/>
</dbReference>
<organism evidence="10">
    <name type="scientific">Arion vulgaris</name>
    <dbReference type="NCBI Taxonomy" id="1028688"/>
    <lineage>
        <taxon>Eukaryota</taxon>
        <taxon>Metazoa</taxon>
        <taxon>Spiralia</taxon>
        <taxon>Lophotrochozoa</taxon>
        <taxon>Mollusca</taxon>
        <taxon>Gastropoda</taxon>
        <taxon>Heterobranchia</taxon>
        <taxon>Euthyneura</taxon>
        <taxon>Panpulmonata</taxon>
        <taxon>Eupulmonata</taxon>
        <taxon>Stylommatophora</taxon>
        <taxon>Helicina</taxon>
        <taxon>Arionoidea</taxon>
        <taxon>Arionidae</taxon>
        <taxon>Arion</taxon>
    </lineage>
</organism>
<dbReference type="PROSITE" id="PS50878">
    <property type="entry name" value="RT_POL"/>
    <property type="match status" value="1"/>
</dbReference>
<dbReference type="SUPFAM" id="SSF56672">
    <property type="entry name" value="DNA/RNA polymerases"/>
    <property type="match status" value="1"/>
</dbReference>
<evidence type="ECO:0000256" key="7">
    <source>
        <dbReference type="ARBA" id="ARBA00022918"/>
    </source>
</evidence>
<dbReference type="CDD" id="cd09274">
    <property type="entry name" value="RNase_HI_RT_Ty3"/>
    <property type="match status" value="1"/>
</dbReference>
<evidence type="ECO:0000256" key="2">
    <source>
        <dbReference type="ARBA" id="ARBA00022679"/>
    </source>
</evidence>
<feature type="non-terminal residue" evidence="10">
    <location>
        <position position="690"/>
    </location>
</feature>
<dbReference type="PANTHER" id="PTHR37984">
    <property type="entry name" value="PROTEIN CBG26694"/>
    <property type="match status" value="1"/>
</dbReference>
<dbReference type="PANTHER" id="PTHR37984:SF5">
    <property type="entry name" value="PROTEIN NYNRIN-LIKE"/>
    <property type="match status" value="1"/>
</dbReference>
<dbReference type="InterPro" id="IPR041577">
    <property type="entry name" value="RT_RNaseH_2"/>
</dbReference>
<evidence type="ECO:0000259" key="9">
    <source>
        <dbReference type="PROSITE" id="PS50878"/>
    </source>
</evidence>
<keyword evidence="6" id="KW-0378">Hydrolase</keyword>
<dbReference type="GO" id="GO:0003964">
    <property type="term" value="F:RNA-directed DNA polymerase activity"/>
    <property type="evidence" value="ECO:0007669"/>
    <property type="project" value="UniProtKB-KW"/>
</dbReference>
<dbReference type="InterPro" id="IPR043128">
    <property type="entry name" value="Rev_trsase/Diguanyl_cyclase"/>
</dbReference>
<evidence type="ECO:0000256" key="4">
    <source>
        <dbReference type="ARBA" id="ARBA00022722"/>
    </source>
</evidence>
<dbReference type="CDD" id="cd01647">
    <property type="entry name" value="RT_LTR"/>
    <property type="match status" value="1"/>
</dbReference>
<evidence type="ECO:0000256" key="8">
    <source>
        <dbReference type="ARBA" id="ARBA00023268"/>
    </source>
</evidence>
<dbReference type="FunFam" id="3.10.10.10:FF:000007">
    <property type="entry name" value="Retrovirus-related Pol polyprotein from transposon 17.6-like Protein"/>
    <property type="match status" value="1"/>
</dbReference>
<dbReference type="Gene3D" id="3.30.70.270">
    <property type="match status" value="2"/>
</dbReference>
<evidence type="ECO:0000256" key="3">
    <source>
        <dbReference type="ARBA" id="ARBA00022695"/>
    </source>
</evidence>
<dbReference type="AlphaFoldDB" id="A0A0B7BPE4"/>
<dbReference type="Pfam" id="PF00078">
    <property type="entry name" value="RVT_1"/>
    <property type="match status" value="1"/>
</dbReference>
<dbReference type="InterPro" id="IPR043502">
    <property type="entry name" value="DNA/RNA_pol_sf"/>
</dbReference>
<keyword evidence="3" id="KW-0548">Nucleotidyltransferase</keyword>
<keyword evidence="1" id="KW-0645">Protease</keyword>
<dbReference type="GO" id="GO:0004519">
    <property type="term" value="F:endonuclease activity"/>
    <property type="evidence" value="ECO:0007669"/>
    <property type="project" value="UniProtKB-KW"/>
</dbReference>
<keyword evidence="2" id="KW-0808">Transferase</keyword>
<evidence type="ECO:0000256" key="5">
    <source>
        <dbReference type="ARBA" id="ARBA00022759"/>
    </source>
</evidence>
<accession>A0A0B7BPE4</accession>
<dbReference type="Gene3D" id="3.10.10.10">
    <property type="entry name" value="HIV Type 1 Reverse Transcriptase, subunit A, domain 1"/>
    <property type="match status" value="1"/>
</dbReference>
<keyword evidence="8" id="KW-0511">Multifunctional enzyme</keyword>
<dbReference type="InterPro" id="IPR050951">
    <property type="entry name" value="Retrovirus_Pol_polyprotein"/>
</dbReference>
<reference evidence="10" key="1">
    <citation type="submission" date="2014-12" db="EMBL/GenBank/DDBJ databases">
        <title>Insight into the proteome of Arion vulgaris.</title>
        <authorList>
            <person name="Aradska J."/>
            <person name="Bulat T."/>
            <person name="Smidak R."/>
            <person name="Sarate P."/>
            <person name="Gangsoo J."/>
            <person name="Sialana F."/>
            <person name="Bilban M."/>
            <person name="Lubec G."/>
        </authorList>
    </citation>
    <scope>NUCLEOTIDE SEQUENCE</scope>
    <source>
        <tissue evidence="10">Skin</tissue>
    </source>
</reference>
<dbReference type="GO" id="GO:0006508">
    <property type="term" value="P:proteolysis"/>
    <property type="evidence" value="ECO:0007669"/>
    <property type="project" value="UniProtKB-KW"/>
</dbReference>
<dbReference type="FunFam" id="3.30.70.270:FF:000020">
    <property type="entry name" value="Transposon Tf2-6 polyprotein-like Protein"/>
    <property type="match status" value="1"/>
</dbReference>
<evidence type="ECO:0000256" key="1">
    <source>
        <dbReference type="ARBA" id="ARBA00022670"/>
    </source>
</evidence>
<evidence type="ECO:0000256" key="6">
    <source>
        <dbReference type="ARBA" id="ARBA00022801"/>
    </source>
</evidence>
<proteinExistence type="predicted"/>
<keyword evidence="4" id="KW-0540">Nuclease</keyword>
<evidence type="ECO:0000313" key="10">
    <source>
        <dbReference type="EMBL" id="CEK94828.1"/>
    </source>
</evidence>
<dbReference type="InterPro" id="IPR000477">
    <property type="entry name" value="RT_dom"/>
</dbReference>
<gene>
    <name evidence="10" type="primary">ORF204042</name>
</gene>
<keyword evidence="7" id="KW-0695">RNA-directed DNA polymerase</keyword>
<feature type="domain" description="Reverse transcriptase" evidence="9">
    <location>
        <begin position="137"/>
        <end position="316"/>
    </location>
</feature>
<dbReference type="Gene3D" id="3.10.20.370">
    <property type="match status" value="1"/>
</dbReference>
<dbReference type="GO" id="GO:0008233">
    <property type="term" value="F:peptidase activity"/>
    <property type="evidence" value="ECO:0007669"/>
    <property type="project" value="UniProtKB-KW"/>
</dbReference>
<sequence>MNITNEDILLSNGTVVGDLCEVDSTGDMDYNVVSATSVECAVSGGEKFGFVGSANIHIGSRRFDLDQMHGSADQKAALLSLLCEYDDVFSYNDSDVGYADKVQHQIRLQDTNPIKLPYRRIPPAFYTEVQNHIADLLQKQVIRESVSPWAAPVVLVKKKNGTLRLCVDYRELNKKTIKDAYPLPRIDDYLDSLNGAKLFTTLDLTSGYYQVAMIQEDIEKTAFCTPFGLYEYTRMPMGLTNSAGTFQRLMQNSMSDFMFKSLLVYLDDMLIFSTDFDDHLIRLGNVLERIRSIGLKVNPNKCVFCRDSVDFLGHTISESGIATQQSKVSSIQKLSTPTSVKQVRAFLGMAGYYLKFIPRFSHVAKPLLDMVNESHLSGLPRGIKRQRTKGSSDFKWSGECESSFRALQTKLISVPILGFPDFSKPFILDIDVSYSGLGAVLSQKQDDLSKVIAYASRTLRREEKNIKSSFKLELLGLKWAVTEKFCSYLLGNKVTVYTDNKGLTFSNKAQLGAIEQKWLSQMAVFDYEIKHRKGSLNRNADFLSRYPSPITQDETECEAASEDEDIGINLAVLTPSYSRDLTVEMMGTTAKKQHVTYSLKEIQQLQQQDLVLQVILKAMETDAPVDTTWWIPEAKRLWLHHAELCIRRGILCIKRDEDKKCDGLKIIVPHVLRPIVLAAIHEIGHQGRDR</sequence>